<dbReference type="Gene3D" id="6.10.140.680">
    <property type="match status" value="1"/>
</dbReference>
<feature type="compositionally biased region" description="Polar residues" evidence="3">
    <location>
        <begin position="96"/>
        <end position="108"/>
    </location>
</feature>
<dbReference type="Gene3D" id="2.30.42.10">
    <property type="match status" value="1"/>
</dbReference>
<dbReference type="InterPro" id="IPR001331">
    <property type="entry name" value="GDS_CDC24_CS"/>
</dbReference>
<dbReference type="GO" id="GO:0005085">
    <property type="term" value="F:guanyl-nucleotide exchange factor activity"/>
    <property type="evidence" value="ECO:0007669"/>
    <property type="project" value="UniProtKB-KW"/>
</dbReference>
<feature type="compositionally biased region" description="Basic and acidic residues" evidence="3">
    <location>
        <begin position="1245"/>
        <end position="1254"/>
    </location>
</feature>
<keyword evidence="9" id="KW-1185">Reference proteome</keyword>
<feature type="compositionally biased region" description="Low complexity" evidence="3">
    <location>
        <begin position="167"/>
        <end position="182"/>
    </location>
</feature>
<dbReference type="Pfam" id="PF00621">
    <property type="entry name" value="RhoGEF"/>
    <property type="match status" value="1"/>
</dbReference>
<evidence type="ECO:0000313" key="9">
    <source>
        <dbReference type="Proteomes" id="UP000549394"/>
    </source>
</evidence>
<dbReference type="SUPFAM" id="SSF48065">
    <property type="entry name" value="DBL homology domain (DH-domain)"/>
    <property type="match status" value="1"/>
</dbReference>
<feature type="domain" description="DH" evidence="5">
    <location>
        <begin position="862"/>
        <end position="1055"/>
    </location>
</feature>
<dbReference type="Pfam" id="PF00595">
    <property type="entry name" value="PDZ"/>
    <property type="match status" value="1"/>
</dbReference>
<protein>
    <submittedName>
        <fullName evidence="8">DgyrCDS386</fullName>
    </submittedName>
</protein>
<feature type="compositionally biased region" description="Low complexity" evidence="3">
    <location>
        <begin position="243"/>
        <end position="259"/>
    </location>
</feature>
<reference evidence="8 9" key="1">
    <citation type="submission" date="2020-08" db="EMBL/GenBank/DDBJ databases">
        <authorList>
            <person name="Hejnol A."/>
        </authorList>
    </citation>
    <scope>NUCLEOTIDE SEQUENCE [LARGE SCALE GENOMIC DNA]</scope>
</reference>
<dbReference type="GO" id="GO:0007264">
    <property type="term" value="P:small GTPase-mediated signal transduction"/>
    <property type="evidence" value="ECO:0007669"/>
    <property type="project" value="InterPro"/>
</dbReference>
<dbReference type="OrthoDB" id="8059989at2759"/>
<dbReference type="InterPro" id="IPR035899">
    <property type="entry name" value="DBL_dom_sf"/>
</dbReference>
<dbReference type="SMART" id="SM00228">
    <property type="entry name" value="PDZ"/>
    <property type="match status" value="1"/>
</dbReference>
<dbReference type="InterPro" id="IPR040655">
    <property type="entry name" value="TIAM1_CC-Ex"/>
</dbReference>
<dbReference type="SMART" id="SM00325">
    <property type="entry name" value="RhoGEF"/>
    <property type="match status" value="1"/>
</dbReference>
<dbReference type="SMART" id="SM00233">
    <property type="entry name" value="PH"/>
    <property type="match status" value="2"/>
</dbReference>
<dbReference type="Pfam" id="PF18385">
    <property type="entry name" value="Tiam_CC_Ex"/>
    <property type="match status" value="1"/>
</dbReference>
<evidence type="ECO:0000313" key="8">
    <source>
        <dbReference type="EMBL" id="CAD5111034.1"/>
    </source>
</evidence>
<dbReference type="PROSITE" id="PS50003">
    <property type="entry name" value="PH_DOMAIN"/>
    <property type="match status" value="1"/>
</dbReference>
<evidence type="ECO:0000259" key="5">
    <source>
        <dbReference type="PROSITE" id="PS50010"/>
    </source>
</evidence>
<feature type="region of interest" description="Disordered" evidence="3">
    <location>
        <begin position="1245"/>
        <end position="1327"/>
    </location>
</feature>
<evidence type="ECO:0000256" key="2">
    <source>
        <dbReference type="ARBA" id="ARBA00022737"/>
    </source>
</evidence>
<evidence type="ECO:0000256" key="3">
    <source>
        <dbReference type="SAM" id="MobiDB-lite"/>
    </source>
</evidence>
<feature type="region of interest" description="Disordered" evidence="3">
    <location>
        <begin position="1127"/>
        <end position="1146"/>
    </location>
</feature>
<dbReference type="SUPFAM" id="SSF50729">
    <property type="entry name" value="PH domain-like"/>
    <property type="match status" value="2"/>
</dbReference>
<dbReference type="InterPro" id="IPR003116">
    <property type="entry name" value="RBD_dom"/>
</dbReference>
<dbReference type="CDD" id="cd00160">
    <property type="entry name" value="RhoGEF"/>
    <property type="match status" value="1"/>
</dbReference>
<sequence length="1327" mass="149093">MIASSTNRLSRKASSSGSLRLSPPKRVRGSNTVNKSNSEPASPVSKPRRAISTPEELSSNHANGCYDQIEHRVQHKHVPINHQNATSIKRSPHPSGAQTLPKQFSSASGAVDAYQNRDTIEAERIYGSRERVAETEPEEEEDPYSTAAERKFSALDVEAEPPPAPAPNSVRKSKSVSSSEIEWPPPPEPIEDHLTSPPVDSFDSATLKRMLRTLDENNENQNGDGRPPKAPEKHKENSRRSSRQMQRSSVSSKHFGSGSDTTELSESEDGSATNTSDSGSLNTLPAEQAAMWSSKSAAVRKAGWLHAKNWLIHKKRRVELARKRVWKKYWVCLKGTALLFMNDPDETNPKYVIIIESGMSQPVPEHPKRENIIALTTAFGDAYLFQATSQVEQENWICALHSACASCLARQHGKENTLKLLKSEIQKLESSIEIDIKMKKMADMKLESVADTKTRSAIERQIAQWDEDLEKLYMEQYRLKCYIASLHGNELPNPKNLLSSVSKPTKTALLRLGICTVSTLHALVCARAPATAATLNLQRKGGLLSTFKSDVTSRIRPRSPRQMDDEEYVVDLSRRMQEETQSPDSEISVKSELRVGIPGDQYILATVGERTTIGELLDAICSRRQLDPTEHFVKVITISGSEVTLDRQNVLDLESIESMQVCQKLIFQIDLFHTEKEGDFGMNVEAELADETDDELRVFISEISRTGVAGRKGLLVGDEILVLNGRIIAKLDMVYVENILNAECKISLTIRSCRTDLPASINAQQQQSAAFIEQIVIPPPPYQSIISERELGELILPAPESKKGSDVQKTPEGASVDSLLQGAEQVTHFCRLLHSKHGERVEIDGGVPSDDSNGKQLTEGDRLRKVVKELISTERLYVRDLNCLIERYLEPLKDETFLTSEDVEQLFGNIREIVSFQKIFLNALEEGVRLEQNFDIFQDGVQFKKLLLSLAGTFLYHANHFKLYSSFCASHSKAQKILQPDSNPRLADFLRARNPKQQHSSTLESFLIKPIQRILKYPLLLSELRALTRPNSEEFQHLDEALRCMQAVAEHINEMQKIHEEYGCVFDSLVKEYKLDLNIADLHMYGNVNWLNALEDVRKVKKGTDLLNIVFVFKQALVLLCQERTQRKRSPKSRQQPPPGPGTEGMEIVKFRTAIPVEELQVRATGVGDTERHGLWTAVHCRSEQEGRPEKRYEFASSLNAKAEFLKTIRNTIRDSVKRMSVPSTRRPDSLSSKRKTVARFDMSRSLDMEERSAASDSDSSARLMYSSHRPVKKATPKTTDTLGSPVWKPRTTPTYTDYASVQEQRQRRVTLKAKAPQGVYAEDTDC</sequence>
<dbReference type="PANTHER" id="PTHR46001:SF3">
    <property type="entry name" value="PROTEIN STILL LIFE, ISOFORM SIF TYPE 1"/>
    <property type="match status" value="1"/>
</dbReference>
<dbReference type="Gene3D" id="2.30.29.30">
    <property type="entry name" value="Pleckstrin-homology domain (PH domain)/Phosphotyrosine-binding domain (PTB)"/>
    <property type="match status" value="2"/>
</dbReference>
<dbReference type="SUPFAM" id="SSF50156">
    <property type="entry name" value="PDZ domain-like"/>
    <property type="match status" value="1"/>
</dbReference>
<keyword evidence="2" id="KW-0677">Repeat</keyword>
<evidence type="ECO:0000259" key="6">
    <source>
        <dbReference type="PROSITE" id="PS50106"/>
    </source>
</evidence>
<dbReference type="PROSITE" id="PS00741">
    <property type="entry name" value="DH_1"/>
    <property type="match status" value="1"/>
</dbReference>
<feature type="compositionally biased region" description="Basic and acidic residues" evidence="3">
    <location>
        <begin position="118"/>
        <end position="134"/>
    </location>
</feature>
<proteinExistence type="predicted"/>
<feature type="domain" description="PH" evidence="4">
    <location>
        <begin position="298"/>
        <end position="405"/>
    </location>
</feature>
<evidence type="ECO:0000259" key="4">
    <source>
        <dbReference type="PROSITE" id="PS50003"/>
    </source>
</evidence>
<feature type="domain" description="RBD" evidence="7">
    <location>
        <begin position="591"/>
        <end position="670"/>
    </location>
</feature>
<keyword evidence="1" id="KW-0344">Guanine-nucleotide releasing factor</keyword>
<comment type="caution">
    <text evidence="8">The sequence shown here is derived from an EMBL/GenBank/DDBJ whole genome shotgun (WGS) entry which is preliminary data.</text>
</comment>
<dbReference type="InterPro" id="IPR000219">
    <property type="entry name" value="DH_dom"/>
</dbReference>
<name>A0A7I8V4B2_9ANNE</name>
<dbReference type="Pfam" id="PF00169">
    <property type="entry name" value="PH"/>
    <property type="match status" value="1"/>
</dbReference>
<dbReference type="PANTHER" id="PTHR46001">
    <property type="entry name" value="TIAM (MAMMALIAN TUMOR INVASION AND METASTASIS FACTOR) HOMOLOG"/>
    <property type="match status" value="1"/>
</dbReference>
<feature type="compositionally biased region" description="Basic and acidic residues" evidence="3">
    <location>
        <begin position="226"/>
        <end position="239"/>
    </location>
</feature>
<dbReference type="PROSITE" id="PS50106">
    <property type="entry name" value="PDZ"/>
    <property type="match status" value="1"/>
</dbReference>
<feature type="compositionally biased region" description="Polar residues" evidence="3">
    <location>
        <begin position="270"/>
        <end position="282"/>
    </location>
</feature>
<accession>A0A7I8V4B2</accession>
<dbReference type="InterPro" id="IPR055230">
    <property type="entry name" value="PH_Tiam1/2"/>
</dbReference>
<gene>
    <name evidence="8" type="ORF">DGYR_LOCUS382</name>
</gene>
<dbReference type="InterPro" id="IPR001849">
    <property type="entry name" value="PH_domain"/>
</dbReference>
<feature type="domain" description="PDZ" evidence="6">
    <location>
        <begin position="668"/>
        <end position="726"/>
    </location>
</feature>
<dbReference type="InterPro" id="IPR011993">
    <property type="entry name" value="PH-like_dom_sf"/>
</dbReference>
<evidence type="ECO:0000259" key="7">
    <source>
        <dbReference type="PROSITE" id="PS50898"/>
    </source>
</evidence>
<dbReference type="PROSITE" id="PS50010">
    <property type="entry name" value="DH_2"/>
    <property type="match status" value="1"/>
</dbReference>
<feature type="compositionally biased region" description="Polar residues" evidence="3">
    <location>
        <begin position="29"/>
        <end position="40"/>
    </location>
</feature>
<feature type="region of interest" description="Disordered" evidence="3">
    <location>
        <begin position="1"/>
        <end position="282"/>
    </location>
</feature>
<dbReference type="InterPro" id="IPR036034">
    <property type="entry name" value="PDZ_sf"/>
</dbReference>
<dbReference type="CDD" id="cd00136">
    <property type="entry name" value="PDZ_canonical"/>
    <property type="match status" value="1"/>
</dbReference>
<feature type="compositionally biased region" description="Polar residues" evidence="3">
    <location>
        <begin position="1292"/>
        <end position="1304"/>
    </location>
</feature>
<dbReference type="InterPro" id="IPR043537">
    <property type="entry name" value="Tiam1/Tiam2/Sif"/>
</dbReference>
<organism evidence="8 9">
    <name type="scientific">Dimorphilus gyrociliatus</name>
    <dbReference type="NCBI Taxonomy" id="2664684"/>
    <lineage>
        <taxon>Eukaryota</taxon>
        <taxon>Metazoa</taxon>
        <taxon>Spiralia</taxon>
        <taxon>Lophotrochozoa</taxon>
        <taxon>Annelida</taxon>
        <taxon>Polychaeta</taxon>
        <taxon>Polychaeta incertae sedis</taxon>
        <taxon>Dinophilidae</taxon>
        <taxon>Dimorphilus</taxon>
    </lineage>
</organism>
<dbReference type="Gene3D" id="1.20.900.10">
    <property type="entry name" value="Dbl homology (DH) domain"/>
    <property type="match status" value="1"/>
</dbReference>
<evidence type="ECO:0000256" key="1">
    <source>
        <dbReference type="ARBA" id="ARBA00022658"/>
    </source>
</evidence>
<dbReference type="InterPro" id="IPR001478">
    <property type="entry name" value="PDZ"/>
</dbReference>
<dbReference type="Pfam" id="PF23014">
    <property type="entry name" value="PH_Tiam1"/>
    <property type="match status" value="1"/>
</dbReference>
<dbReference type="EMBL" id="CAJFCJ010000001">
    <property type="protein sequence ID" value="CAD5111034.1"/>
    <property type="molecule type" value="Genomic_DNA"/>
</dbReference>
<feature type="compositionally biased region" description="Polar residues" evidence="3">
    <location>
        <begin position="1"/>
        <end position="19"/>
    </location>
</feature>
<dbReference type="PROSITE" id="PS50898">
    <property type="entry name" value="RBD"/>
    <property type="match status" value="1"/>
</dbReference>
<dbReference type="Proteomes" id="UP000549394">
    <property type="component" value="Unassembled WGS sequence"/>
</dbReference>